<dbReference type="PANTHER" id="PTHR10509:SF85">
    <property type="entry name" value="O-METHYLTRANSFERASE RV1220C-RELATED"/>
    <property type="match status" value="1"/>
</dbReference>
<dbReference type="InterPro" id="IPR029063">
    <property type="entry name" value="SAM-dependent_MTases_sf"/>
</dbReference>
<evidence type="ECO:0000256" key="3">
    <source>
        <dbReference type="ARBA" id="ARBA00022691"/>
    </source>
</evidence>
<dbReference type="InterPro" id="IPR002935">
    <property type="entry name" value="SAM_O-MeTrfase"/>
</dbReference>
<keyword evidence="1" id="KW-0489">Methyltransferase</keyword>
<dbReference type="GO" id="GO:0008757">
    <property type="term" value="F:S-adenosylmethionine-dependent methyltransferase activity"/>
    <property type="evidence" value="ECO:0007669"/>
    <property type="project" value="TreeGrafter"/>
</dbReference>
<accession>A0A929QQU5</accession>
<proteinExistence type="predicted"/>
<dbReference type="PROSITE" id="PS51682">
    <property type="entry name" value="SAM_OMT_I"/>
    <property type="match status" value="1"/>
</dbReference>
<organism evidence="4 5">
    <name type="scientific">Actinomyces graevenitzii</name>
    <dbReference type="NCBI Taxonomy" id="55565"/>
    <lineage>
        <taxon>Bacteria</taxon>
        <taxon>Bacillati</taxon>
        <taxon>Actinomycetota</taxon>
        <taxon>Actinomycetes</taxon>
        <taxon>Actinomycetales</taxon>
        <taxon>Actinomycetaceae</taxon>
        <taxon>Actinomyces</taxon>
    </lineage>
</organism>
<dbReference type="SUPFAM" id="SSF53335">
    <property type="entry name" value="S-adenosyl-L-methionine-dependent methyltransferases"/>
    <property type="match status" value="1"/>
</dbReference>
<dbReference type="PANTHER" id="PTHR10509">
    <property type="entry name" value="O-METHYLTRANSFERASE-RELATED"/>
    <property type="match status" value="1"/>
</dbReference>
<gene>
    <name evidence="4" type="ORF">M3I41_02725</name>
</gene>
<evidence type="ECO:0000313" key="4">
    <source>
        <dbReference type="EMBL" id="UQF80208.1"/>
    </source>
</evidence>
<dbReference type="Proteomes" id="UP000830236">
    <property type="component" value="Chromosome"/>
</dbReference>
<protein>
    <submittedName>
        <fullName evidence="4">O-methyltransferase</fullName>
    </submittedName>
</protein>
<evidence type="ECO:0000256" key="1">
    <source>
        <dbReference type="ARBA" id="ARBA00022603"/>
    </source>
</evidence>
<dbReference type="CDD" id="cd02440">
    <property type="entry name" value="AdoMet_MTases"/>
    <property type="match status" value="1"/>
</dbReference>
<evidence type="ECO:0000256" key="2">
    <source>
        <dbReference type="ARBA" id="ARBA00022679"/>
    </source>
</evidence>
<reference evidence="4" key="1">
    <citation type="submission" date="2022-05" db="EMBL/GenBank/DDBJ databases">
        <title>Using nanopore sequencing to obtain complete genomes from saliva samples.</title>
        <authorList>
            <person name="Baker J.L."/>
        </authorList>
    </citation>
    <scope>NUCLEOTIDE SEQUENCE</scope>
    <source>
        <strain evidence="4">JCVI-JB-Ag32</strain>
    </source>
</reference>
<dbReference type="KEGG" id="agh:M3I41_02725"/>
<name>A0A929QQU5_9ACTO</name>
<dbReference type="GO" id="GO:0032259">
    <property type="term" value="P:methylation"/>
    <property type="evidence" value="ECO:0007669"/>
    <property type="project" value="UniProtKB-KW"/>
</dbReference>
<dbReference type="EMBL" id="CP097095">
    <property type="protein sequence ID" value="UQF80208.1"/>
    <property type="molecule type" value="Genomic_DNA"/>
</dbReference>
<dbReference type="AlphaFoldDB" id="A0A929QQU5"/>
<sequence length="211" mass="22749">MRADKNLTWVYTEEQAFEDEVLTLARLHGTELGATPVSSGTGAALRMLAAASRAKAVAEVGTGVGVSGLWLLSGMGPDGVLTTIDLEAELHRQARRMFMSAGYQASRFRMINGRASDVMPRMAANSYDMVVLDCGPSESANLVNMALRMLRVGGILAITRALWNDNVADPARRDPQTVIMRQLGRELIAHEQLLTNILPVGDGLLVSVKLS</sequence>
<evidence type="ECO:0000313" key="5">
    <source>
        <dbReference type="Proteomes" id="UP000830236"/>
    </source>
</evidence>
<dbReference type="GO" id="GO:0008171">
    <property type="term" value="F:O-methyltransferase activity"/>
    <property type="evidence" value="ECO:0007669"/>
    <property type="project" value="InterPro"/>
</dbReference>
<dbReference type="Gene3D" id="3.40.50.150">
    <property type="entry name" value="Vaccinia Virus protein VP39"/>
    <property type="match status" value="1"/>
</dbReference>
<dbReference type="Pfam" id="PF01596">
    <property type="entry name" value="Methyltransf_3"/>
    <property type="match status" value="1"/>
</dbReference>
<dbReference type="InterPro" id="IPR050362">
    <property type="entry name" value="Cation-dep_OMT"/>
</dbReference>
<keyword evidence="2" id="KW-0808">Transferase</keyword>
<keyword evidence="3" id="KW-0949">S-adenosyl-L-methionine</keyword>